<keyword evidence="1" id="KW-0812">Transmembrane</keyword>
<accession>A0A9X9HZH9</accession>
<evidence type="ECO:0000313" key="2">
    <source>
        <dbReference type="EMBL" id="UTG72765.1"/>
    </source>
</evidence>
<gene>
    <name evidence="2" type="ORF">KCG56_05040</name>
</gene>
<dbReference type="AlphaFoldDB" id="A0A9X9HZH9"/>
<evidence type="ECO:0000256" key="1">
    <source>
        <dbReference type="SAM" id="Phobius"/>
    </source>
</evidence>
<keyword evidence="1" id="KW-1133">Transmembrane helix</keyword>
<dbReference type="EMBL" id="CP073116">
    <property type="protein sequence ID" value="UTG72765.1"/>
    <property type="molecule type" value="Genomic_DNA"/>
</dbReference>
<dbReference type="RefSeq" id="WP_254322102.1">
    <property type="nucleotide sequence ID" value="NZ_CP073116.1"/>
</dbReference>
<protein>
    <submittedName>
        <fullName evidence="2">Uncharacterized protein</fullName>
    </submittedName>
</protein>
<reference evidence="2" key="1">
    <citation type="submission" date="2021-04" db="EMBL/GenBank/DDBJ databases">
        <title>Characterizing Neisseria spp. as novel respiratory pathobionts in bronchiectasis.</title>
        <authorList>
            <person name="Li L."/>
            <person name="Mac Aogain M."/>
            <person name="Xu T."/>
            <person name="Jaggi T.K."/>
            <person name="Chan L.Y."/>
            <person name="Keir H.R."/>
            <person name="Dicker A.J."/>
            <person name="Qu J."/>
            <person name="Liu Y."/>
            <person name="Chen H.S."/>
            <person name="Koh M.S."/>
            <person name="Ong T.H."/>
            <person name="Lim A.Y.H."/>
            <person name="Abisheganaden J."/>
            <person name="Low T.B."/>
            <person name="Oliver B.G."/>
            <person name="Tan N.S."/>
            <person name="Fang M."/>
            <person name="Chalmers J.D."/>
            <person name="Chotirmall S.H."/>
        </authorList>
    </citation>
    <scope>NUCLEOTIDE SEQUENCE</scope>
    <source>
        <strain evidence="2">TT0073</strain>
    </source>
</reference>
<feature type="transmembrane region" description="Helical" evidence="1">
    <location>
        <begin position="33"/>
        <end position="55"/>
    </location>
</feature>
<organism evidence="2 3">
    <name type="scientific">Neisseria subflava</name>
    <dbReference type="NCBI Taxonomy" id="28449"/>
    <lineage>
        <taxon>Bacteria</taxon>
        <taxon>Pseudomonadati</taxon>
        <taxon>Pseudomonadota</taxon>
        <taxon>Betaproteobacteria</taxon>
        <taxon>Neisseriales</taxon>
        <taxon>Neisseriaceae</taxon>
        <taxon>Neisseria</taxon>
    </lineage>
</organism>
<keyword evidence="1" id="KW-0472">Membrane</keyword>
<sequence length="59" mass="6232">MAVDQGSNCLFSIHVSVAMLTVLHELTTLGSEAFFPLVLIDLPTSAALTVLFSGLTPQN</sequence>
<dbReference type="Proteomes" id="UP001057305">
    <property type="component" value="Chromosome"/>
</dbReference>
<proteinExistence type="predicted"/>
<name>A0A9X9HZH9_NEISU</name>
<evidence type="ECO:0000313" key="3">
    <source>
        <dbReference type="Proteomes" id="UP001057305"/>
    </source>
</evidence>